<dbReference type="InterPro" id="IPR003953">
    <property type="entry name" value="FAD-dep_OxRdtase_2_FAD-bd"/>
</dbReference>
<dbReference type="Proteomes" id="UP000284598">
    <property type="component" value="Unassembled WGS sequence"/>
</dbReference>
<evidence type="ECO:0000256" key="1">
    <source>
        <dbReference type="ARBA" id="ARBA00001974"/>
    </source>
</evidence>
<evidence type="ECO:0000256" key="8">
    <source>
        <dbReference type="ARBA" id="ARBA00022827"/>
    </source>
</evidence>
<comment type="cofactor">
    <cofactor evidence="1">
        <name>FAD</name>
        <dbReference type="ChEBI" id="CHEBI:57692"/>
    </cofactor>
</comment>
<dbReference type="AlphaFoldDB" id="A0A413S2Q1"/>
<dbReference type="Pfam" id="PF00890">
    <property type="entry name" value="FAD_binding_2"/>
    <property type="match status" value="1"/>
</dbReference>
<gene>
    <name evidence="14" type="ORF">DW929_04950</name>
</gene>
<dbReference type="FunFam" id="3.90.700.10:FF:000002">
    <property type="entry name" value="L-aspartate oxidase"/>
    <property type="match status" value="1"/>
</dbReference>
<organism evidence="14 15">
    <name type="scientific">Eubacterium ventriosum</name>
    <dbReference type="NCBI Taxonomy" id="39496"/>
    <lineage>
        <taxon>Bacteria</taxon>
        <taxon>Bacillati</taxon>
        <taxon>Bacillota</taxon>
        <taxon>Clostridia</taxon>
        <taxon>Eubacteriales</taxon>
        <taxon>Eubacteriaceae</taxon>
        <taxon>Eubacterium</taxon>
    </lineage>
</organism>
<evidence type="ECO:0000256" key="7">
    <source>
        <dbReference type="ARBA" id="ARBA00022642"/>
    </source>
</evidence>
<dbReference type="GO" id="GO:0008734">
    <property type="term" value="F:L-aspartate oxidase activity"/>
    <property type="evidence" value="ECO:0007669"/>
    <property type="project" value="UniProtKB-EC"/>
</dbReference>
<feature type="domain" description="FAD-dependent oxidoreductase 2 FAD-binding" evidence="13">
    <location>
        <begin position="4"/>
        <end position="369"/>
    </location>
</feature>
<dbReference type="UniPathway" id="UPA00253">
    <property type="reaction ID" value="UER00326"/>
</dbReference>
<dbReference type="RefSeq" id="WP_118025069.1">
    <property type="nucleotide sequence ID" value="NZ_QSFO01000004.1"/>
</dbReference>
<dbReference type="SUPFAM" id="SSF51905">
    <property type="entry name" value="FAD/NAD(P)-binding domain"/>
    <property type="match status" value="1"/>
</dbReference>
<dbReference type="Gene3D" id="3.50.50.60">
    <property type="entry name" value="FAD/NAD(P)-binding domain"/>
    <property type="match status" value="1"/>
</dbReference>
<accession>A0A413S2Q1</accession>
<feature type="coiled-coil region" evidence="12">
    <location>
        <begin position="406"/>
        <end position="434"/>
    </location>
</feature>
<evidence type="ECO:0000256" key="2">
    <source>
        <dbReference type="ARBA" id="ARBA00004950"/>
    </source>
</evidence>
<comment type="pathway">
    <text evidence="2">Cofactor biosynthesis; NAD(+) biosynthesis; iminoaspartate from L-aspartate (oxidase route): step 1/1.</text>
</comment>
<dbReference type="PANTHER" id="PTHR42716:SF2">
    <property type="entry name" value="L-ASPARTATE OXIDASE, CHLOROPLASTIC"/>
    <property type="match status" value="1"/>
</dbReference>
<dbReference type="Gene3D" id="3.90.700.10">
    <property type="entry name" value="Succinate dehydrogenase/fumarate reductase flavoprotein, catalytic domain"/>
    <property type="match status" value="1"/>
</dbReference>
<name>A0A413S2Q1_9FIRM</name>
<protein>
    <recommendedName>
        <fullName evidence="5">L-aspartate oxidase</fullName>
        <ecNumber evidence="4">1.4.3.16</ecNumber>
    </recommendedName>
    <alternativeName>
        <fullName evidence="10">Quinolinate synthase B</fullName>
    </alternativeName>
</protein>
<sequence length="436" mass="49650">MQTDVLIVGSGCAGLYCALNLPKDKNILMITKDIVEHSDSYLAQGGMCMLKDPDDFDSYFYDTMKAGHFENDTAAVETMIKESPDLVKDLLSYGVDFQRDEDGNLAYTREGAHARNRIVYHEDITGKEITSHLYEQCKKLDNLTIKEHWTMVDLLTKDSCCYGVVVRKDDGSLDTITANYTVLACGGIGGIYRYSTNYRHLTGDGIAVAIKHGVELKNVNYVQIHPTTFYSEKEEDRSFLISESVRGEGAKLYNNSKERFTEELLPRDILTGNIRKEMKREGSEHVWLSMKTIDPEQLKEHFPNIVEHCKEHGYNVPDEMIPVVPAQHYFMGGIKVNLQSKTSMDQLYAIGETACNGVHGRNRLASNSLLESMVFAKRAAKEMTAEFDKTKTKSFDNVDFTPYEDKKKLEKEYKQLIRDEIDKENAKMNDKEKQEN</sequence>
<keyword evidence="8" id="KW-0274">FAD</keyword>
<dbReference type="NCBIfam" id="NF004820">
    <property type="entry name" value="PRK06175.1"/>
    <property type="match status" value="1"/>
</dbReference>
<dbReference type="GO" id="GO:0034628">
    <property type="term" value="P:'de novo' NAD+ biosynthetic process from L-aspartate"/>
    <property type="evidence" value="ECO:0007669"/>
    <property type="project" value="TreeGrafter"/>
</dbReference>
<dbReference type="SUPFAM" id="SSF56425">
    <property type="entry name" value="Succinate dehydrogenase/fumarate reductase flavoprotein, catalytic domain"/>
    <property type="match status" value="1"/>
</dbReference>
<dbReference type="EMBL" id="QSFO01000004">
    <property type="protein sequence ID" value="RHA55678.1"/>
    <property type="molecule type" value="Genomic_DNA"/>
</dbReference>
<comment type="catalytic activity">
    <reaction evidence="11">
        <text>L-aspartate + O2 = iminosuccinate + H2O2</text>
        <dbReference type="Rhea" id="RHEA:25876"/>
        <dbReference type="ChEBI" id="CHEBI:15379"/>
        <dbReference type="ChEBI" id="CHEBI:16240"/>
        <dbReference type="ChEBI" id="CHEBI:29991"/>
        <dbReference type="ChEBI" id="CHEBI:77875"/>
        <dbReference type="EC" id="1.4.3.16"/>
    </reaction>
    <physiologicalReaction direction="left-to-right" evidence="11">
        <dbReference type="Rhea" id="RHEA:25877"/>
    </physiologicalReaction>
</comment>
<dbReference type="InterPro" id="IPR027477">
    <property type="entry name" value="Succ_DH/fumarate_Rdtase_cat_sf"/>
</dbReference>
<evidence type="ECO:0000259" key="13">
    <source>
        <dbReference type="Pfam" id="PF00890"/>
    </source>
</evidence>
<keyword evidence="12" id="KW-0175">Coiled coil</keyword>
<reference evidence="14 15" key="1">
    <citation type="submission" date="2018-08" db="EMBL/GenBank/DDBJ databases">
        <title>A genome reference for cultivated species of the human gut microbiota.</title>
        <authorList>
            <person name="Zou Y."/>
            <person name="Xue W."/>
            <person name="Luo G."/>
        </authorList>
    </citation>
    <scope>NUCLEOTIDE SEQUENCE [LARGE SCALE GENOMIC DNA]</scope>
    <source>
        <strain evidence="14 15">AM43-2</strain>
    </source>
</reference>
<evidence type="ECO:0000256" key="5">
    <source>
        <dbReference type="ARBA" id="ARBA00021901"/>
    </source>
</evidence>
<keyword evidence="6" id="KW-0285">Flavoprotein</keyword>
<evidence type="ECO:0000313" key="14">
    <source>
        <dbReference type="EMBL" id="RHA55678.1"/>
    </source>
</evidence>
<dbReference type="GO" id="GO:0033765">
    <property type="term" value="F:steroid dehydrogenase activity, acting on the CH-CH group of donors"/>
    <property type="evidence" value="ECO:0007669"/>
    <property type="project" value="UniProtKB-ARBA"/>
</dbReference>
<proteinExistence type="inferred from homology"/>
<evidence type="ECO:0000256" key="3">
    <source>
        <dbReference type="ARBA" id="ARBA00008562"/>
    </source>
</evidence>
<evidence type="ECO:0000256" key="11">
    <source>
        <dbReference type="ARBA" id="ARBA00048305"/>
    </source>
</evidence>
<keyword evidence="9 14" id="KW-0560">Oxidoreductase</keyword>
<evidence type="ECO:0000256" key="12">
    <source>
        <dbReference type="SAM" id="Coils"/>
    </source>
</evidence>
<keyword evidence="7" id="KW-0662">Pyridine nucleotide biosynthesis</keyword>
<evidence type="ECO:0000256" key="9">
    <source>
        <dbReference type="ARBA" id="ARBA00023002"/>
    </source>
</evidence>
<dbReference type="PANTHER" id="PTHR42716">
    <property type="entry name" value="L-ASPARTATE OXIDASE"/>
    <property type="match status" value="1"/>
</dbReference>
<dbReference type="InterPro" id="IPR005288">
    <property type="entry name" value="NadB"/>
</dbReference>
<dbReference type="InterPro" id="IPR036188">
    <property type="entry name" value="FAD/NAD-bd_sf"/>
</dbReference>
<evidence type="ECO:0000256" key="6">
    <source>
        <dbReference type="ARBA" id="ARBA00022630"/>
    </source>
</evidence>
<evidence type="ECO:0000313" key="15">
    <source>
        <dbReference type="Proteomes" id="UP000284598"/>
    </source>
</evidence>
<comment type="caution">
    <text evidence="14">The sequence shown here is derived from an EMBL/GenBank/DDBJ whole genome shotgun (WGS) entry which is preliminary data.</text>
</comment>
<evidence type="ECO:0000256" key="4">
    <source>
        <dbReference type="ARBA" id="ARBA00012173"/>
    </source>
</evidence>
<dbReference type="EC" id="1.4.3.16" evidence="4"/>
<comment type="similarity">
    <text evidence="3">Belongs to the FAD-dependent oxidoreductase 2 family. NadB subfamily.</text>
</comment>
<dbReference type="PRINTS" id="PR00368">
    <property type="entry name" value="FADPNR"/>
</dbReference>
<evidence type="ECO:0000256" key="10">
    <source>
        <dbReference type="ARBA" id="ARBA00030386"/>
    </source>
</evidence>